<sequence length="76" mass="8101">MPTTPHHGRPDPPAITSCLASARRWQAEAAALREHAQATRLSPTQRASLLRGAVAADRQAEFWLAGCRQDAASPGS</sequence>
<gene>
    <name evidence="1" type="ORF">RADP37_04544</name>
</gene>
<proteinExistence type="predicted"/>
<dbReference type="AlphaFoldDB" id="A0A4Y1MQJ8"/>
<dbReference type="RefSeq" id="WP_099780995.1">
    <property type="nucleotide sequence ID" value="NZ_CP025187.1"/>
</dbReference>
<keyword evidence="1" id="KW-0614">Plasmid</keyword>
<name>A0A4Y1MQJ8_9PROT</name>
<geneLocation type="plasmid" evidence="1">
    <name>p2-AD2</name>
</geneLocation>
<reference evidence="1" key="1">
    <citation type="submission" date="2017-12" db="EMBL/GenBank/DDBJ databases">
        <authorList>
            <person name="Martens C."/>
            <person name="Dahlstrom E."/>
            <person name="Barbian K."/>
            <person name="Sykora L."/>
            <person name="Ricklefs S."/>
            <person name="Bruno D."/>
            <person name="Anzick I."/>
            <person name="Myles I."/>
            <person name="Datta S.K."/>
        </authorList>
    </citation>
    <scope>NUCLEOTIDE SEQUENCE</scope>
    <source>
        <strain evidence="1">AD2</strain>
        <plasmid evidence="1">p2-AD2</plasmid>
    </source>
</reference>
<organism evidence="1">
    <name type="scientific">Roseomonas mucosa</name>
    <dbReference type="NCBI Taxonomy" id="207340"/>
    <lineage>
        <taxon>Bacteria</taxon>
        <taxon>Pseudomonadati</taxon>
        <taxon>Pseudomonadota</taxon>
        <taxon>Alphaproteobacteria</taxon>
        <taxon>Acetobacterales</taxon>
        <taxon>Roseomonadaceae</taxon>
        <taxon>Roseomonas</taxon>
    </lineage>
</organism>
<protein>
    <submittedName>
        <fullName evidence="1">Uncharacterized protein</fullName>
    </submittedName>
</protein>
<dbReference type="EMBL" id="CP025187">
    <property type="protein sequence ID" value="AWV20217.1"/>
    <property type="molecule type" value="Genomic_DNA"/>
</dbReference>
<accession>A0A4Y1MQJ8</accession>
<evidence type="ECO:0000313" key="1">
    <source>
        <dbReference type="EMBL" id="AWV20217.1"/>
    </source>
</evidence>